<feature type="region of interest" description="Disordered" evidence="1">
    <location>
        <begin position="1"/>
        <end position="48"/>
    </location>
</feature>
<dbReference type="AlphaFoldDB" id="A0A9X7Z8G0"/>
<gene>
    <name evidence="2" type="ORF">JZ786_24700</name>
</gene>
<reference evidence="2 3" key="1">
    <citation type="submission" date="2021-02" db="EMBL/GenBank/DDBJ databases">
        <title>Alicyclobacillus curvatus sp. nov. and Alicyclobacillus mengziensis sp. nov., two acidophilic bacteria isolated from acid mine drainage.</title>
        <authorList>
            <person name="Huang Y."/>
        </authorList>
    </citation>
    <scope>NUCLEOTIDE SEQUENCE [LARGE SCALE GENOMIC DNA]</scope>
    <source>
        <strain evidence="2 3">S30H14</strain>
        <plasmid evidence="2 3">unnamed</plasmid>
    </source>
</reference>
<dbReference type="RefSeq" id="WP_206659420.1">
    <property type="nucleotide sequence ID" value="NZ_CP071183.1"/>
</dbReference>
<protein>
    <submittedName>
        <fullName evidence="2">Uncharacterized protein</fullName>
    </submittedName>
</protein>
<evidence type="ECO:0000313" key="3">
    <source>
        <dbReference type="Proteomes" id="UP000663505"/>
    </source>
</evidence>
<feature type="compositionally biased region" description="Basic and acidic residues" evidence="1">
    <location>
        <begin position="1"/>
        <end position="16"/>
    </location>
</feature>
<dbReference type="KEGG" id="afx:JZ786_24700"/>
<evidence type="ECO:0000313" key="2">
    <source>
        <dbReference type="EMBL" id="QSO50119.1"/>
    </source>
</evidence>
<organism evidence="2 3">
    <name type="scientific">Alicyclobacillus mengziensis</name>
    <dbReference type="NCBI Taxonomy" id="2931921"/>
    <lineage>
        <taxon>Bacteria</taxon>
        <taxon>Bacillati</taxon>
        <taxon>Bacillota</taxon>
        <taxon>Bacilli</taxon>
        <taxon>Bacillales</taxon>
        <taxon>Alicyclobacillaceae</taxon>
        <taxon>Alicyclobacillus</taxon>
    </lineage>
</organism>
<keyword evidence="2" id="KW-0614">Plasmid</keyword>
<name>A0A9X7Z8G0_9BACL</name>
<proteinExistence type="predicted"/>
<dbReference type="EMBL" id="CP071183">
    <property type="protein sequence ID" value="QSO50119.1"/>
    <property type="molecule type" value="Genomic_DNA"/>
</dbReference>
<keyword evidence="3" id="KW-1185">Reference proteome</keyword>
<dbReference type="Proteomes" id="UP000663505">
    <property type="component" value="Plasmid unnamed"/>
</dbReference>
<geneLocation type="plasmid" evidence="2 3">
    <name>unnamed</name>
</geneLocation>
<sequence length="157" mass="18210">MSGKVDHRSAIRERNLASRAMPVFTKDTDTETTNHGTDKTPTLPHEDFNQQHNEQNKTLNSTVNTTQNIKQKTEQNITHISEENDMTDFLDTIMSDVGKKLVEDTHTRRTYLIEKELVARLDDEARRRPRGWATKLVNGLLRAYFAEQDRRETKTGR</sequence>
<accession>A0A9X7Z8G0</accession>
<evidence type="ECO:0000256" key="1">
    <source>
        <dbReference type="SAM" id="MobiDB-lite"/>
    </source>
</evidence>